<dbReference type="PANTHER" id="PTHR37984:SF5">
    <property type="entry name" value="PROTEIN NYNRIN-LIKE"/>
    <property type="match status" value="1"/>
</dbReference>
<evidence type="ECO:0000259" key="1">
    <source>
        <dbReference type="PROSITE" id="PS50994"/>
    </source>
</evidence>
<accession>A0A5J4NKW2</accession>
<dbReference type="GO" id="GO:0015074">
    <property type="term" value="P:DNA integration"/>
    <property type="evidence" value="ECO:0007669"/>
    <property type="project" value="InterPro"/>
</dbReference>
<dbReference type="InterPro" id="IPR050951">
    <property type="entry name" value="Retrovirus_Pol_polyprotein"/>
</dbReference>
<organism evidence="2 3">
    <name type="scientific">Paragonimus westermani</name>
    <dbReference type="NCBI Taxonomy" id="34504"/>
    <lineage>
        <taxon>Eukaryota</taxon>
        <taxon>Metazoa</taxon>
        <taxon>Spiralia</taxon>
        <taxon>Lophotrochozoa</taxon>
        <taxon>Platyhelminthes</taxon>
        <taxon>Trematoda</taxon>
        <taxon>Digenea</taxon>
        <taxon>Plagiorchiida</taxon>
        <taxon>Troglotremata</taxon>
        <taxon>Troglotrematidae</taxon>
        <taxon>Paragonimus</taxon>
    </lineage>
</organism>
<name>A0A5J4NKW2_9TREM</name>
<dbReference type="AlphaFoldDB" id="A0A5J4NKW2"/>
<protein>
    <recommendedName>
        <fullName evidence="1">Integrase catalytic domain-containing protein</fullName>
    </recommendedName>
</protein>
<dbReference type="Proteomes" id="UP000324629">
    <property type="component" value="Unassembled WGS sequence"/>
</dbReference>
<keyword evidence="3" id="KW-1185">Reference proteome</keyword>
<evidence type="ECO:0000313" key="3">
    <source>
        <dbReference type="Proteomes" id="UP000324629"/>
    </source>
</evidence>
<dbReference type="InterPro" id="IPR001584">
    <property type="entry name" value="Integrase_cat-core"/>
</dbReference>
<dbReference type="InterPro" id="IPR036397">
    <property type="entry name" value="RNaseH_sf"/>
</dbReference>
<gene>
    <name evidence="2" type="ORF">DEA37_0003222</name>
</gene>
<evidence type="ECO:0000313" key="2">
    <source>
        <dbReference type="EMBL" id="KAA3676205.1"/>
    </source>
</evidence>
<dbReference type="PROSITE" id="PS50994">
    <property type="entry name" value="INTEGRASE"/>
    <property type="match status" value="1"/>
</dbReference>
<feature type="domain" description="Integrase catalytic" evidence="1">
    <location>
        <begin position="1"/>
        <end position="74"/>
    </location>
</feature>
<dbReference type="EMBL" id="QNGE01002105">
    <property type="protein sequence ID" value="KAA3676205.1"/>
    <property type="molecule type" value="Genomic_DNA"/>
</dbReference>
<dbReference type="SUPFAM" id="SSF53098">
    <property type="entry name" value="Ribonuclease H-like"/>
    <property type="match status" value="1"/>
</dbReference>
<sequence>MQHTRSPPYHPQSNGQAERFADTFKRALLKSREEGITDEMLQDSLFVYRTTSNLTTIDGRSPAETPVGRKLRTVHHALIPTNALTQAPGPNFNNRFATGEAVYKRDYRPDHNSWTDASMSACHGKMYDVSVSGTIWKRHRYKLRPRHTNAKATDAQHLLLLDILLNTFAIPDALTDTVPSSYAAGSSDKVLQITVISNRCWGESIFPQTGLILEISLKMNL</sequence>
<proteinExistence type="predicted"/>
<dbReference type="GO" id="GO:0003676">
    <property type="term" value="F:nucleic acid binding"/>
    <property type="evidence" value="ECO:0007669"/>
    <property type="project" value="InterPro"/>
</dbReference>
<reference evidence="2 3" key="1">
    <citation type="journal article" date="2019" name="Gigascience">
        <title>Whole-genome sequence of the oriental lung fluke Paragonimus westermani.</title>
        <authorList>
            <person name="Oey H."/>
            <person name="Zakrzewski M."/>
            <person name="Narain K."/>
            <person name="Devi K.R."/>
            <person name="Agatsuma T."/>
            <person name="Nawaratna S."/>
            <person name="Gobert G.N."/>
            <person name="Jones M.K."/>
            <person name="Ragan M.A."/>
            <person name="McManus D.P."/>
            <person name="Krause L."/>
        </authorList>
    </citation>
    <scope>NUCLEOTIDE SEQUENCE [LARGE SCALE GENOMIC DNA]</scope>
    <source>
        <strain evidence="2 3">IND2009</strain>
    </source>
</reference>
<dbReference type="Gene3D" id="3.30.420.10">
    <property type="entry name" value="Ribonuclease H-like superfamily/Ribonuclease H"/>
    <property type="match status" value="1"/>
</dbReference>
<dbReference type="InterPro" id="IPR012337">
    <property type="entry name" value="RNaseH-like_sf"/>
</dbReference>
<comment type="caution">
    <text evidence="2">The sequence shown here is derived from an EMBL/GenBank/DDBJ whole genome shotgun (WGS) entry which is preliminary data.</text>
</comment>
<dbReference type="PANTHER" id="PTHR37984">
    <property type="entry name" value="PROTEIN CBG26694"/>
    <property type="match status" value="1"/>
</dbReference>